<reference evidence="3 4" key="1">
    <citation type="submission" date="2016-09" db="EMBL/GenBank/DDBJ databases">
        <title>Vagococcus teuberi sp. nov., isolated from the Malian artisanal sour milk fene.</title>
        <authorList>
            <person name="Wullschleger S."/>
            <person name="Seifert C."/>
            <person name="Baumgartner S."/>
            <person name="Lacroix C."/>
            <person name="Bonfoh B."/>
            <person name="Stevens M.J."/>
            <person name="Meile L."/>
        </authorList>
    </citation>
    <scope>NUCLEOTIDE SEQUENCE [LARGE SCALE GENOMIC DNA]</scope>
    <source>
        <strain evidence="3 4">DSM 21459</strain>
    </source>
</reference>
<sequence length="156" mass="17407">MKKLKNCQMNKVYQFVAFNGQESHAKHLKNLGLLPGTEIVLLSNKKNQPFIVLFKGTKIGIDDTIAEFIQVSEDIEKNSTNLKTLGEIGIGKHAQVVDFTVKGALKRRLMDMGLTKGVLIQVKQYAPLGDPIEITVRGYELSLRKQEASLILVKEV</sequence>
<dbReference type="PANTHER" id="PTHR42954:SF2">
    <property type="entry name" value="FE(2+) TRANSPORT PROTEIN A"/>
    <property type="match status" value="1"/>
</dbReference>
<proteinExistence type="predicted"/>
<accession>A0A1J0A7Q4</accession>
<dbReference type="Pfam" id="PF04023">
    <property type="entry name" value="FeoA"/>
    <property type="match status" value="2"/>
</dbReference>
<feature type="domain" description="Ferrous iron transporter FeoA-like" evidence="2">
    <location>
        <begin position="83"/>
        <end position="155"/>
    </location>
</feature>
<dbReference type="Gene3D" id="2.30.30.90">
    <property type="match status" value="2"/>
</dbReference>
<dbReference type="KEGG" id="vte:BHY08_09200"/>
<evidence type="ECO:0000313" key="3">
    <source>
        <dbReference type="EMBL" id="APB31968.1"/>
    </source>
</evidence>
<dbReference type="PANTHER" id="PTHR42954">
    <property type="entry name" value="FE(2+) TRANSPORT PROTEIN A"/>
    <property type="match status" value="1"/>
</dbReference>
<dbReference type="SMART" id="SM00899">
    <property type="entry name" value="FeoA"/>
    <property type="match status" value="2"/>
</dbReference>
<protein>
    <recommendedName>
        <fullName evidence="2">Ferrous iron transporter FeoA-like domain-containing protein</fullName>
    </recommendedName>
</protein>
<dbReference type="InterPro" id="IPR008988">
    <property type="entry name" value="Transcriptional_repressor_C"/>
</dbReference>
<dbReference type="InterPro" id="IPR038157">
    <property type="entry name" value="FeoA_core_dom"/>
</dbReference>
<dbReference type="RefSeq" id="WP_071457577.1">
    <property type="nucleotide sequence ID" value="NZ_CP017267.1"/>
</dbReference>
<name>A0A1J0A7Q4_9ENTE</name>
<organism evidence="3 4">
    <name type="scientific">Vagococcus teuberi</name>
    <dbReference type="NCBI Taxonomy" id="519472"/>
    <lineage>
        <taxon>Bacteria</taxon>
        <taxon>Bacillati</taxon>
        <taxon>Bacillota</taxon>
        <taxon>Bacilli</taxon>
        <taxon>Lactobacillales</taxon>
        <taxon>Enterococcaceae</taxon>
        <taxon>Vagococcus</taxon>
    </lineage>
</organism>
<evidence type="ECO:0000259" key="2">
    <source>
        <dbReference type="SMART" id="SM00899"/>
    </source>
</evidence>
<gene>
    <name evidence="3" type="ORF">BHY08_09200</name>
</gene>
<dbReference type="AlphaFoldDB" id="A0A1J0A7Q4"/>
<dbReference type="GO" id="GO:0046914">
    <property type="term" value="F:transition metal ion binding"/>
    <property type="evidence" value="ECO:0007669"/>
    <property type="project" value="InterPro"/>
</dbReference>
<dbReference type="SUPFAM" id="SSF50037">
    <property type="entry name" value="C-terminal domain of transcriptional repressors"/>
    <property type="match status" value="2"/>
</dbReference>
<dbReference type="OrthoDB" id="9811076at2"/>
<dbReference type="EMBL" id="CP017267">
    <property type="protein sequence ID" value="APB31968.1"/>
    <property type="molecule type" value="Genomic_DNA"/>
</dbReference>
<keyword evidence="4" id="KW-1185">Reference proteome</keyword>
<keyword evidence="1" id="KW-0408">Iron</keyword>
<feature type="domain" description="Ferrous iron transporter FeoA-like" evidence="2">
    <location>
        <begin position="2"/>
        <end position="73"/>
    </location>
</feature>
<evidence type="ECO:0000256" key="1">
    <source>
        <dbReference type="ARBA" id="ARBA00023004"/>
    </source>
</evidence>
<evidence type="ECO:0000313" key="4">
    <source>
        <dbReference type="Proteomes" id="UP000191200"/>
    </source>
</evidence>
<dbReference type="Proteomes" id="UP000191200">
    <property type="component" value="Chromosome"/>
</dbReference>
<dbReference type="InterPro" id="IPR052713">
    <property type="entry name" value="FeoA"/>
</dbReference>
<dbReference type="InterPro" id="IPR007167">
    <property type="entry name" value="Fe-transptr_FeoA-like"/>
</dbReference>
<dbReference type="STRING" id="519472.BHY08_09200"/>